<dbReference type="InterPro" id="IPR058791">
    <property type="entry name" value="3HB_CusB"/>
</dbReference>
<dbReference type="GO" id="GO:0046914">
    <property type="term" value="F:transition metal ion binding"/>
    <property type="evidence" value="ECO:0007669"/>
    <property type="project" value="TreeGrafter"/>
</dbReference>
<dbReference type="Gene3D" id="2.40.420.20">
    <property type="match status" value="1"/>
</dbReference>
<dbReference type="RefSeq" id="WP_029911596.1">
    <property type="nucleotide sequence ID" value="NZ_AP020335.1"/>
</dbReference>
<dbReference type="GO" id="GO:0060003">
    <property type="term" value="P:copper ion export"/>
    <property type="evidence" value="ECO:0007669"/>
    <property type="project" value="TreeGrafter"/>
</dbReference>
<keyword evidence="3" id="KW-0732">Signal</keyword>
<dbReference type="InterPro" id="IPR045800">
    <property type="entry name" value="HMBD"/>
</dbReference>
<feature type="signal peptide" evidence="3">
    <location>
        <begin position="1"/>
        <end position="25"/>
    </location>
</feature>
<dbReference type="GO" id="GO:0030288">
    <property type="term" value="C:outer membrane-bounded periplasmic space"/>
    <property type="evidence" value="ECO:0007669"/>
    <property type="project" value="TreeGrafter"/>
</dbReference>
<dbReference type="SUPFAM" id="SSF111369">
    <property type="entry name" value="HlyD-like secretion proteins"/>
    <property type="match status" value="1"/>
</dbReference>
<dbReference type="PANTHER" id="PTHR30097">
    <property type="entry name" value="CATION EFFLUX SYSTEM PROTEIN CUSB"/>
    <property type="match status" value="1"/>
</dbReference>
<dbReference type="GO" id="GO:0016020">
    <property type="term" value="C:membrane"/>
    <property type="evidence" value="ECO:0007669"/>
    <property type="project" value="InterPro"/>
</dbReference>
<dbReference type="NCBIfam" id="TIGR01730">
    <property type="entry name" value="RND_mfp"/>
    <property type="match status" value="1"/>
</dbReference>
<dbReference type="InterPro" id="IPR051909">
    <property type="entry name" value="MFP_Cation_Efflux"/>
</dbReference>
<evidence type="ECO:0000259" key="4">
    <source>
        <dbReference type="Pfam" id="PF19335"/>
    </source>
</evidence>
<dbReference type="Pfam" id="PF25869">
    <property type="entry name" value="3HB_CusB"/>
    <property type="match status" value="1"/>
</dbReference>
<accession>A0A066ZV21</accession>
<keyword evidence="2" id="KW-0813">Transport</keyword>
<dbReference type="Pfam" id="PF25919">
    <property type="entry name" value="BSH_CusB"/>
    <property type="match status" value="1"/>
</dbReference>
<feature type="domain" description="Heavy metal binding" evidence="4">
    <location>
        <begin position="48"/>
        <end position="74"/>
    </location>
</feature>
<evidence type="ECO:0000259" key="5">
    <source>
        <dbReference type="Pfam" id="PF25869"/>
    </source>
</evidence>
<dbReference type="AlphaFoldDB" id="A0A066ZV21"/>
<feature type="chain" id="PRO_5001635971" evidence="3">
    <location>
        <begin position="26"/>
        <end position="429"/>
    </location>
</feature>
<dbReference type="Pfam" id="PF25954">
    <property type="entry name" value="Beta-barrel_RND_2"/>
    <property type="match status" value="1"/>
</dbReference>
<evidence type="ECO:0000313" key="10">
    <source>
        <dbReference type="Proteomes" id="UP000027341"/>
    </source>
</evidence>
<dbReference type="Gene3D" id="2.40.30.170">
    <property type="match status" value="1"/>
</dbReference>
<dbReference type="GO" id="GO:0015679">
    <property type="term" value="P:plasma membrane copper ion transport"/>
    <property type="evidence" value="ECO:0007669"/>
    <property type="project" value="TreeGrafter"/>
</dbReference>
<feature type="domain" description="CusB-like beta-barrel" evidence="7">
    <location>
        <begin position="256"/>
        <end position="330"/>
    </location>
</feature>
<name>A0A066ZV21_HYDMR</name>
<protein>
    <submittedName>
        <fullName evidence="9">Secretion protein HlyD</fullName>
    </submittedName>
</protein>
<evidence type="ECO:0000256" key="1">
    <source>
        <dbReference type="ARBA" id="ARBA00009477"/>
    </source>
</evidence>
<dbReference type="STRING" id="28885.EI16_07470"/>
<comment type="caution">
    <text evidence="9">The sequence shown here is derived from an EMBL/GenBank/DDBJ whole genome shotgun (WGS) entry which is preliminary data.</text>
</comment>
<dbReference type="GO" id="GO:0022857">
    <property type="term" value="F:transmembrane transporter activity"/>
    <property type="evidence" value="ECO:0007669"/>
    <property type="project" value="InterPro"/>
</dbReference>
<proteinExistence type="inferred from homology"/>
<organism evidence="9 10">
    <name type="scientific">Hydrogenovibrio marinus</name>
    <dbReference type="NCBI Taxonomy" id="28885"/>
    <lineage>
        <taxon>Bacteria</taxon>
        <taxon>Pseudomonadati</taxon>
        <taxon>Pseudomonadota</taxon>
        <taxon>Gammaproteobacteria</taxon>
        <taxon>Thiotrichales</taxon>
        <taxon>Piscirickettsiaceae</taxon>
        <taxon>Hydrogenovibrio</taxon>
    </lineage>
</organism>
<evidence type="ECO:0000313" key="9">
    <source>
        <dbReference type="EMBL" id="KDN96119.1"/>
    </source>
</evidence>
<dbReference type="PANTHER" id="PTHR30097:SF15">
    <property type="entry name" value="CATION EFFLUX SYSTEM PROTEIN CUSB"/>
    <property type="match status" value="1"/>
</dbReference>
<dbReference type="EMBL" id="JMIU01000001">
    <property type="protein sequence ID" value="KDN96119.1"/>
    <property type="molecule type" value="Genomic_DNA"/>
</dbReference>
<evidence type="ECO:0000259" key="7">
    <source>
        <dbReference type="Pfam" id="PF25954"/>
    </source>
</evidence>
<sequence length="429" mass="46909">MKTRRQFLSGMISAVLSGVPALALADTADGKKLMTLSPGKGDDKILYKYVCPMHPQIVRDHPGTCPICGMTLVKQAFKASEEAPKIFAGQGGASGTKQGFAIRTTKVQKTTLWKYIPTFGKVVADESKAVHIHPRASGWISDLAVRSNGESIKKGQLLYRIYSPEIVSAEQDLLLAVQNRKRIGRSADSLVQSAEIRLSLLGLDNSVIRKIEKTGKTINQVPIYAPQDGVVSSLIVQDGMYVQPQTELMSVADLSSVWIEAEVMPLQQSWIKDGLTADISTEAYPSRKWEGVIDYIYPVTDVASQALKVRLPVENKDLALKPNMFVNVAIYGGPKHNTLAIPLSAVIDDGHEKRVVKELDNGEFQVVKVVTGMETQGIVEIYSGLDEGDRIVVSGQFLLDSESQIQSNLRKLMSTSSASEKPAHTDHQH</sequence>
<feature type="domain" description="CusB-like barrel-sandwich hybrid" evidence="6">
    <location>
        <begin position="131"/>
        <end position="252"/>
    </location>
</feature>
<keyword evidence="10" id="KW-1185">Reference proteome</keyword>
<evidence type="ECO:0000256" key="3">
    <source>
        <dbReference type="SAM" id="SignalP"/>
    </source>
</evidence>
<evidence type="ECO:0000259" key="8">
    <source>
        <dbReference type="Pfam" id="PF25975"/>
    </source>
</evidence>
<dbReference type="FunFam" id="2.40.30.170:FF:000010">
    <property type="entry name" value="Efflux RND transporter periplasmic adaptor subunit"/>
    <property type="match status" value="1"/>
</dbReference>
<dbReference type="InterPro" id="IPR006143">
    <property type="entry name" value="RND_pump_MFP"/>
</dbReference>
<dbReference type="Pfam" id="PF25975">
    <property type="entry name" value="CzcB_C"/>
    <property type="match status" value="1"/>
</dbReference>
<dbReference type="Gene3D" id="2.40.50.100">
    <property type="match status" value="1"/>
</dbReference>
<dbReference type="InterPro" id="IPR058649">
    <property type="entry name" value="CzcB_C"/>
</dbReference>
<feature type="domain" description="CusB-like three alpha-helical bundle" evidence="5">
    <location>
        <begin position="165"/>
        <end position="217"/>
    </location>
</feature>
<gene>
    <name evidence="9" type="ORF">EI16_07470</name>
</gene>
<dbReference type="Proteomes" id="UP000027341">
    <property type="component" value="Unassembled WGS sequence"/>
</dbReference>
<feature type="domain" description="CzcB-like C-terminal circularly permuted SH3-like" evidence="8">
    <location>
        <begin position="349"/>
        <end position="399"/>
    </location>
</feature>
<reference evidence="9 10" key="1">
    <citation type="submission" date="2014-04" db="EMBL/GenBank/DDBJ databases">
        <title>Draft genome sequence of Hydrogenovibrio marinus MH-110, a model organism for aerobic H2 metabolism.</title>
        <authorList>
            <person name="Cha H.J."/>
            <person name="Jo B.H."/>
            <person name="Hwang B.H."/>
        </authorList>
    </citation>
    <scope>NUCLEOTIDE SEQUENCE [LARGE SCALE GENOMIC DNA]</scope>
    <source>
        <strain evidence="9 10">MH-110</strain>
    </source>
</reference>
<evidence type="ECO:0000259" key="6">
    <source>
        <dbReference type="Pfam" id="PF25919"/>
    </source>
</evidence>
<evidence type="ECO:0000256" key="2">
    <source>
        <dbReference type="ARBA" id="ARBA00022448"/>
    </source>
</evidence>
<dbReference type="InterPro" id="IPR058792">
    <property type="entry name" value="Beta-barrel_RND_2"/>
</dbReference>
<dbReference type="InterPro" id="IPR058790">
    <property type="entry name" value="BSH_CusB"/>
</dbReference>
<dbReference type="Pfam" id="PF19335">
    <property type="entry name" value="HMBD"/>
    <property type="match status" value="1"/>
</dbReference>
<comment type="similarity">
    <text evidence="1">Belongs to the membrane fusion protein (MFP) (TC 8.A.1) family.</text>
</comment>